<keyword evidence="9 10" id="KW-0539">Nucleus</keyword>
<reference evidence="13 14" key="1">
    <citation type="submission" date="2024-11" db="EMBL/GenBank/DDBJ databases">
        <title>Adaptive evolution of stress response genes in parasites aligns with host niche diversity.</title>
        <authorList>
            <person name="Hahn C."/>
            <person name="Resl P."/>
        </authorList>
    </citation>
    <scope>NUCLEOTIDE SEQUENCE [LARGE SCALE GENOMIC DNA]</scope>
    <source>
        <strain evidence="13">EGGRZ-B1_66</strain>
        <tissue evidence="13">Body</tissue>
    </source>
</reference>
<dbReference type="GO" id="GO:0005634">
    <property type="term" value="C:nucleus"/>
    <property type="evidence" value="ECO:0007669"/>
    <property type="project" value="UniProtKB-SubCell"/>
</dbReference>
<proteinExistence type="predicted"/>
<keyword evidence="6" id="KW-0805">Transcription regulation</keyword>
<keyword evidence="5" id="KW-0862">Zinc</keyword>
<evidence type="ECO:0000256" key="6">
    <source>
        <dbReference type="ARBA" id="ARBA00023015"/>
    </source>
</evidence>
<sequence length="198" mass="23131">MMQPTSEERKFFRSQCVRPRFTYAALIRQAIKESPMNQLSLNEIYTWFTNEFAFFRQNEATWKNAVRHNLSLHKCFKRVESLTGSAWIVDDPEFKRRKAKRWCPSRTKLGRSNPQVRDSIDRSDLSNLTSSCDQKENAHKTEDEDASSSSPILDCSNSIDLCNAVSVSKISSQETSNFYNRQFRQSQGHYMLGQVRRR</sequence>
<keyword evidence="2" id="KW-0678">Repressor</keyword>
<dbReference type="InterPro" id="IPR001766">
    <property type="entry name" value="Fork_head_dom"/>
</dbReference>
<feature type="region of interest" description="Disordered" evidence="11">
    <location>
        <begin position="106"/>
        <end position="151"/>
    </location>
</feature>
<dbReference type="InterPro" id="IPR030456">
    <property type="entry name" value="TF_fork_head_CS_2"/>
</dbReference>
<dbReference type="Gene3D" id="1.10.10.10">
    <property type="entry name" value="Winged helix-like DNA-binding domain superfamily/Winged helix DNA-binding domain"/>
    <property type="match status" value="1"/>
</dbReference>
<comment type="caution">
    <text evidence="13">The sequence shown here is derived from an EMBL/GenBank/DDBJ whole genome shotgun (WGS) entry which is preliminary data.</text>
</comment>
<protein>
    <submittedName>
        <fullName evidence="13">Forkhead box protein P2</fullName>
    </submittedName>
</protein>
<dbReference type="InterPro" id="IPR036388">
    <property type="entry name" value="WH-like_DNA-bd_sf"/>
</dbReference>
<evidence type="ECO:0000256" key="1">
    <source>
        <dbReference type="ARBA" id="ARBA00004123"/>
    </source>
</evidence>
<dbReference type="Proteomes" id="UP001626550">
    <property type="component" value="Unassembled WGS sequence"/>
</dbReference>
<evidence type="ECO:0000313" key="13">
    <source>
        <dbReference type="EMBL" id="KAL3311506.1"/>
    </source>
</evidence>
<dbReference type="Pfam" id="PF00250">
    <property type="entry name" value="Forkhead"/>
    <property type="match status" value="1"/>
</dbReference>
<dbReference type="GO" id="GO:0008270">
    <property type="term" value="F:zinc ion binding"/>
    <property type="evidence" value="ECO:0007669"/>
    <property type="project" value="UniProtKB-KW"/>
</dbReference>
<dbReference type="SMART" id="SM00339">
    <property type="entry name" value="FH"/>
    <property type="match status" value="1"/>
</dbReference>
<feature type="compositionally biased region" description="Basic and acidic residues" evidence="11">
    <location>
        <begin position="133"/>
        <end position="142"/>
    </location>
</feature>
<evidence type="ECO:0000256" key="2">
    <source>
        <dbReference type="ARBA" id="ARBA00022491"/>
    </source>
</evidence>
<dbReference type="PRINTS" id="PR00053">
    <property type="entry name" value="FORKHEAD"/>
</dbReference>
<evidence type="ECO:0000256" key="4">
    <source>
        <dbReference type="ARBA" id="ARBA00022771"/>
    </source>
</evidence>
<dbReference type="PROSITE" id="PS00658">
    <property type="entry name" value="FORK_HEAD_2"/>
    <property type="match status" value="1"/>
</dbReference>
<evidence type="ECO:0000313" key="14">
    <source>
        <dbReference type="Proteomes" id="UP001626550"/>
    </source>
</evidence>
<feature type="domain" description="Fork-head" evidence="12">
    <location>
        <begin position="18"/>
        <end position="102"/>
    </location>
</feature>
<dbReference type="GO" id="GO:0003677">
    <property type="term" value="F:DNA binding"/>
    <property type="evidence" value="ECO:0007669"/>
    <property type="project" value="UniProtKB-UniRule"/>
</dbReference>
<keyword evidence="7 10" id="KW-0238">DNA-binding</keyword>
<keyword evidence="8" id="KW-0804">Transcription</keyword>
<keyword evidence="4" id="KW-0863">Zinc-finger</keyword>
<organism evidence="13 14">
    <name type="scientific">Cichlidogyrus casuarinus</name>
    <dbReference type="NCBI Taxonomy" id="1844966"/>
    <lineage>
        <taxon>Eukaryota</taxon>
        <taxon>Metazoa</taxon>
        <taxon>Spiralia</taxon>
        <taxon>Lophotrochozoa</taxon>
        <taxon>Platyhelminthes</taxon>
        <taxon>Monogenea</taxon>
        <taxon>Monopisthocotylea</taxon>
        <taxon>Dactylogyridea</taxon>
        <taxon>Ancyrocephalidae</taxon>
        <taxon>Cichlidogyrus</taxon>
    </lineage>
</organism>
<dbReference type="PROSITE" id="PS50039">
    <property type="entry name" value="FORK_HEAD_3"/>
    <property type="match status" value="1"/>
</dbReference>
<evidence type="ECO:0000256" key="10">
    <source>
        <dbReference type="PROSITE-ProRule" id="PRU00089"/>
    </source>
</evidence>
<accession>A0ABD2PVM5</accession>
<evidence type="ECO:0000256" key="9">
    <source>
        <dbReference type="ARBA" id="ARBA00023242"/>
    </source>
</evidence>
<evidence type="ECO:0000259" key="12">
    <source>
        <dbReference type="PROSITE" id="PS50039"/>
    </source>
</evidence>
<dbReference type="EMBL" id="JBJKFK010002182">
    <property type="protein sequence ID" value="KAL3311506.1"/>
    <property type="molecule type" value="Genomic_DNA"/>
</dbReference>
<feature type="DNA-binding region" description="Fork-head" evidence="10">
    <location>
        <begin position="18"/>
        <end position="102"/>
    </location>
</feature>
<name>A0ABD2PVM5_9PLAT</name>
<gene>
    <name evidence="13" type="primary">FOXP2_1</name>
    <name evidence="13" type="ORF">Ciccas_009912</name>
</gene>
<evidence type="ECO:0000256" key="3">
    <source>
        <dbReference type="ARBA" id="ARBA00022723"/>
    </source>
</evidence>
<dbReference type="PANTHER" id="PTHR45796">
    <property type="entry name" value="FORKHEAD BOX P, ISOFORM C"/>
    <property type="match status" value="1"/>
</dbReference>
<evidence type="ECO:0000256" key="7">
    <source>
        <dbReference type="ARBA" id="ARBA00023125"/>
    </source>
</evidence>
<dbReference type="AlphaFoldDB" id="A0ABD2PVM5"/>
<evidence type="ECO:0000256" key="8">
    <source>
        <dbReference type="ARBA" id="ARBA00023163"/>
    </source>
</evidence>
<evidence type="ECO:0000256" key="5">
    <source>
        <dbReference type="ARBA" id="ARBA00022833"/>
    </source>
</evidence>
<dbReference type="FunFam" id="1.10.10.10:FF:000010">
    <property type="entry name" value="Forkhead box P2 isoform B"/>
    <property type="match status" value="1"/>
</dbReference>
<dbReference type="SUPFAM" id="SSF46785">
    <property type="entry name" value="Winged helix' DNA-binding domain"/>
    <property type="match status" value="1"/>
</dbReference>
<dbReference type="PANTHER" id="PTHR45796:SF4">
    <property type="entry name" value="FORKHEAD BOX P, ISOFORM C"/>
    <property type="match status" value="1"/>
</dbReference>
<evidence type="ECO:0000256" key="11">
    <source>
        <dbReference type="SAM" id="MobiDB-lite"/>
    </source>
</evidence>
<dbReference type="InterPro" id="IPR050998">
    <property type="entry name" value="FOXP"/>
</dbReference>
<keyword evidence="3" id="KW-0479">Metal-binding</keyword>
<comment type="subcellular location">
    <subcellularLocation>
        <location evidence="1 10">Nucleus</location>
    </subcellularLocation>
</comment>
<keyword evidence="14" id="KW-1185">Reference proteome</keyword>
<dbReference type="InterPro" id="IPR036390">
    <property type="entry name" value="WH_DNA-bd_sf"/>
</dbReference>